<proteinExistence type="predicted"/>
<gene>
    <name evidence="2" type="ORF">H7B67_18775</name>
</gene>
<protein>
    <submittedName>
        <fullName evidence="2">IS3 family transposase</fullName>
    </submittedName>
</protein>
<evidence type="ECO:0000313" key="2">
    <source>
        <dbReference type="EMBL" id="MBB6636171.1"/>
    </source>
</evidence>
<reference evidence="2 3" key="1">
    <citation type="submission" date="2020-08" db="EMBL/GenBank/DDBJ databases">
        <title>Cohnella phylogeny.</title>
        <authorList>
            <person name="Dunlap C."/>
        </authorList>
    </citation>
    <scope>NUCLEOTIDE SEQUENCE [LARGE SCALE GENOMIC DNA]</scope>
    <source>
        <strain evidence="2 3">DSM 25241</strain>
    </source>
</reference>
<keyword evidence="3" id="KW-1185">Reference proteome</keyword>
<dbReference type="Proteomes" id="UP000535838">
    <property type="component" value="Unassembled WGS sequence"/>
</dbReference>
<dbReference type="EMBL" id="JACJVQ010000017">
    <property type="protein sequence ID" value="MBB6636171.1"/>
    <property type="molecule type" value="Genomic_DNA"/>
</dbReference>
<dbReference type="InterPro" id="IPR025948">
    <property type="entry name" value="HTH-like_dom"/>
</dbReference>
<feature type="domain" description="HTH-like" evidence="1">
    <location>
        <begin position="27"/>
        <end position="77"/>
    </location>
</feature>
<organism evidence="2 3">
    <name type="scientific">Cohnella thailandensis</name>
    <dbReference type="NCBI Taxonomy" id="557557"/>
    <lineage>
        <taxon>Bacteria</taxon>
        <taxon>Bacillati</taxon>
        <taxon>Bacillota</taxon>
        <taxon>Bacilli</taxon>
        <taxon>Bacillales</taxon>
        <taxon>Paenibacillaceae</taxon>
        <taxon>Cohnella</taxon>
    </lineage>
</organism>
<sequence length="87" mass="10193">MILGVSRSGYYKRKNAEPSAQALKKTEIMERISYHFYDKNEQYGSPRITRLLHEEGYNVTERTVSIYMKELNIRKRYGTPSGADRSL</sequence>
<dbReference type="InterPro" id="IPR050900">
    <property type="entry name" value="Transposase_IS3/IS150/IS904"/>
</dbReference>
<comment type="caution">
    <text evidence="2">The sequence shown here is derived from an EMBL/GenBank/DDBJ whole genome shotgun (WGS) entry which is preliminary data.</text>
</comment>
<dbReference type="PANTHER" id="PTHR46889">
    <property type="entry name" value="TRANSPOSASE INSF FOR INSERTION SEQUENCE IS3B-RELATED"/>
    <property type="match status" value="1"/>
</dbReference>
<dbReference type="Pfam" id="PF13276">
    <property type="entry name" value="HTH_21"/>
    <property type="match status" value="1"/>
</dbReference>
<evidence type="ECO:0000313" key="3">
    <source>
        <dbReference type="Proteomes" id="UP000535838"/>
    </source>
</evidence>
<name>A0A841T4W4_9BACL</name>
<accession>A0A841T4W4</accession>
<evidence type="ECO:0000259" key="1">
    <source>
        <dbReference type="Pfam" id="PF13276"/>
    </source>
</evidence>
<dbReference type="RefSeq" id="WP_185121396.1">
    <property type="nucleotide sequence ID" value="NZ_JACJVQ010000017.1"/>
</dbReference>
<dbReference type="AlphaFoldDB" id="A0A841T4W4"/>